<feature type="domain" description="Activator of Hsp90 ATPase homologue 1/2-like C-terminal" evidence="2">
    <location>
        <begin position="21"/>
        <end position="147"/>
    </location>
</feature>
<dbReference type="EMBL" id="SNYC01000003">
    <property type="protein sequence ID" value="TDQ12083.1"/>
    <property type="molecule type" value="Genomic_DNA"/>
</dbReference>
<dbReference type="SUPFAM" id="SSF55961">
    <property type="entry name" value="Bet v1-like"/>
    <property type="match status" value="1"/>
</dbReference>
<name>A0A4V3D1Q4_9SPHI</name>
<dbReference type="AlphaFoldDB" id="A0A4V3D1Q4"/>
<dbReference type="Proteomes" id="UP000295620">
    <property type="component" value="Unassembled WGS sequence"/>
</dbReference>
<evidence type="ECO:0000313" key="3">
    <source>
        <dbReference type="EMBL" id="TDQ12083.1"/>
    </source>
</evidence>
<evidence type="ECO:0000313" key="4">
    <source>
        <dbReference type="Proteomes" id="UP000295620"/>
    </source>
</evidence>
<organism evidence="3 4">
    <name type="scientific">Pedobacter metabolipauper</name>
    <dbReference type="NCBI Taxonomy" id="425513"/>
    <lineage>
        <taxon>Bacteria</taxon>
        <taxon>Pseudomonadati</taxon>
        <taxon>Bacteroidota</taxon>
        <taxon>Sphingobacteriia</taxon>
        <taxon>Sphingobacteriales</taxon>
        <taxon>Sphingobacteriaceae</taxon>
        <taxon>Pedobacter</taxon>
    </lineage>
</organism>
<dbReference type="RefSeq" id="WP_133575098.1">
    <property type="nucleotide sequence ID" value="NZ_SNYC01000003.1"/>
</dbReference>
<comment type="caution">
    <text evidence="3">The sequence shown here is derived from an EMBL/GenBank/DDBJ whole genome shotgun (WGS) entry which is preliminary data.</text>
</comment>
<proteinExistence type="inferred from homology"/>
<dbReference type="OrthoDB" id="384974at2"/>
<reference evidence="3 4" key="1">
    <citation type="submission" date="2019-03" db="EMBL/GenBank/DDBJ databases">
        <title>Genomic Encyclopedia of Archaeal and Bacterial Type Strains, Phase II (KMG-II): from individual species to whole genera.</title>
        <authorList>
            <person name="Goeker M."/>
        </authorList>
    </citation>
    <scope>NUCLEOTIDE SEQUENCE [LARGE SCALE GENOMIC DNA]</scope>
    <source>
        <strain evidence="3 4">DSM 19035</strain>
    </source>
</reference>
<evidence type="ECO:0000259" key="2">
    <source>
        <dbReference type="Pfam" id="PF08327"/>
    </source>
</evidence>
<dbReference type="Pfam" id="PF08327">
    <property type="entry name" value="AHSA1"/>
    <property type="match status" value="1"/>
</dbReference>
<protein>
    <submittedName>
        <fullName evidence="3">Activator of Hsp90 ATPase-like protein</fullName>
    </submittedName>
</protein>
<accession>A0A4V3D1Q4</accession>
<dbReference type="Gene3D" id="3.30.530.20">
    <property type="match status" value="1"/>
</dbReference>
<gene>
    <name evidence="3" type="ORF">ATK78_1214</name>
</gene>
<dbReference type="InterPro" id="IPR023393">
    <property type="entry name" value="START-like_dom_sf"/>
</dbReference>
<comment type="similarity">
    <text evidence="1">Belongs to the AHA1 family.</text>
</comment>
<evidence type="ECO:0000256" key="1">
    <source>
        <dbReference type="ARBA" id="ARBA00006817"/>
    </source>
</evidence>
<sequence length="151" mass="16745">MENEPEKTESSGWIKKSIEIDASDDAVWNTLTNPEYTSQWASAFEAGSSVASDWNEGSLVIWKGGNGGPGVKGKVEVNYAPKMLKIGFYNSADAGPDDELSEYKEHYLLSEHEGKTMLTIESGPLTPEYVEKYSPMWDAALKIMKEISEQQ</sequence>
<dbReference type="InterPro" id="IPR013538">
    <property type="entry name" value="ASHA1/2-like_C"/>
</dbReference>
<keyword evidence="4" id="KW-1185">Reference proteome</keyword>